<proteinExistence type="predicted"/>
<dbReference type="InterPro" id="IPR016187">
    <property type="entry name" value="CTDL_fold"/>
</dbReference>
<evidence type="ECO:0000313" key="2">
    <source>
        <dbReference type="Proteomes" id="UP000295781"/>
    </source>
</evidence>
<reference evidence="1 2" key="1">
    <citation type="submission" date="2015-09" db="EMBL/GenBank/DDBJ databases">
        <title>Sorangium comparison.</title>
        <authorList>
            <person name="Zaburannyi N."/>
            <person name="Bunk B."/>
            <person name="Overmann J."/>
            <person name="Mueller R."/>
        </authorList>
    </citation>
    <scope>NUCLEOTIDE SEQUENCE [LARGE SCALE GENOMIC DNA]</scope>
    <source>
        <strain evidence="1 2">So ceGT47</strain>
    </source>
</reference>
<gene>
    <name evidence="1" type="ORF">SOCEGT47_002550</name>
</gene>
<accession>A0A4V0NCN6</accession>
<dbReference type="InterPro" id="IPR042095">
    <property type="entry name" value="SUMF_sf"/>
</dbReference>
<dbReference type="Gene3D" id="3.90.1580.10">
    <property type="entry name" value="paralog of FGE (formylglycine-generating enzyme)"/>
    <property type="match status" value="1"/>
</dbReference>
<name>A0A4V0NCN6_SORCE</name>
<dbReference type="EMBL" id="CP012670">
    <property type="protein sequence ID" value="AUX19802.1"/>
    <property type="molecule type" value="Genomic_DNA"/>
</dbReference>
<sequence>MRTWTPRHVSHKEMTMIKELLEDVTAFARLGIEERKSLGRSIAAALGDGWSADDPAEDLDALPLAHQPTGLSFVVVPGGAFEMGLTEDDLAELRTTMGEAWDDDIAASLERDAARLRPVRRVQVRPFLVARGYLQAEEVERLSGGRFQGDYCYRLGWGDARQLAASHGFRLASEAELEWLARDGGRSRFTLDAARKLEEIEGDSELLRSRFGVLDLFETQWAEDDYHPSYEGAPDTSVPWMNGAGTGVARGLSRPEYVEEPHQITGLLAALRTNETQKEACVRFARDLPSRG</sequence>
<dbReference type="Proteomes" id="UP000295781">
    <property type="component" value="Chromosome"/>
</dbReference>
<organism evidence="1 2">
    <name type="scientific">Sorangium cellulosum</name>
    <name type="common">Polyangium cellulosum</name>
    <dbReference type="NCBI Taxonomy" id="56"/>
    <lineage>
        <taxon>Bacteria</taxon>
        <taxon>Pseudomonadati</taxon>
        <taxon>Myxococcota</taxon>
        <taxon>Polyangia</taxon>
        <taxon>Polyangiales</taxon>
        <taxon>Polyangiaceae</taxon>
        <taxon>Sorangium</taxon>
    </lineage>
</organism>
<protein>
    <submittedName>
        <fullName evidence="1">Uncharacterized protein</fullName>
    </submittedName>
</protein>
<dbReference type="SUPFAM" id="SSF56436">
    <property type="entry name" value="C-type lectin-like"/>
    <property type="match status" value="1"/>
</dbReference>
<evidence type="ECO:0000313" key="1">
    <source>
        <dbReference type="EMBL" id="AUX19802.1"/>
    </source>
</evidence>
<dbReference type="AlphaFoldDB" id="A0A4V0NCN6"/>